<dbReference type="InterPro" id="IPR025499">
    <property type="entry name" value="KdgF"/>
</dbReference>
<dbReference type="Pfam" id="PF07883">
    <property type="entry name" value="Cupin_2"/>
    <property type="match status" value="1"/>
</dbReference>
<dbReference type="SUPFAM" id="SSF51182">
    <property type="entry name" value="RmlC-like cupins"/>
    <property type="match status" value="1"/>
</dbReference>
<dbReference type="PIRSF" id="PIRSF029883">
    <property type="entry name" value="KdgF"/>
    <property type="match status" value="1"/>
</dbReference>
<evidence type="ECO:0000313" key="2">
    <source>
        <dbReference type="EMBL" id="MDT9600378.1"/>
    </source>
</evidence>
<dbReference type="RefSeq" id="WP_315727495.1">
    <property type="nucleotide sequence ID" value="NZ_JAVUPU010000008.1"/>
</dbReference>
<gene>
    <name evidence="2" type="ORF">RQX22_15575</name>
</gene>
<dbReference type="Gene3D" id="2.60.120.10">
    <property type="entry name" value="Jelly Rolls"/>
    <property type="match status" value="1"/>
</dbReference>
<evidence type="ECO:0000313" key="3">
    <source>
        <dbReference type="Proteomes" id="UP001259572"/>
    </source>
</evidence>
<dbReference type="Proteomes" id="UP001259572">
    <property type="component" value="Unassembled WGS sequence"/>
</dbReference>
<name>A0ABU3QAD9_9SPHN</name>
<dbReference type="CDD" id="cd02238">
    <property type="entry name" value="cupin_KdgF"/>
    <property type="match status" value="1"/>
</dbReference>
<evidence type="ECO:0000259" key="1">
    <source>
        <dbReference type="Pfam" id="PF07883"/>
    </source>
</evidence>
<organism evidence="2 3">
    <name type="scientific">Sphingosinicella rhizophila</name>
    <dbReference type="NCBI Taxonomy" id="3050082"/>
    <lineage>
        <taxon>Bacteria</taxon>
        <taxon>Pseudomonadati</taxon>
        <taxon>Pseudomonadota</taxon>
        <taxon>Alphaproteobacteria</taxon>
        <taxon>Sphingomonadales</taxon>
        <taxon>Sphingosinicellaceae</taxon>
        <taxon>Sphingosinicella</taxon>
    </lineage>
</organism>
<sequence>MTSAAKAIAYKWDDVELEQMSGTITRRFVHSDDLMIAQITLPKGNLVPAHRHHNEQVTYMITGALRFLFGEDQDEEVVVRAGEVLFIPSNLLHSAEALEDTFELDVFNPPRQDWIDGSDAYLRSK</sequence>
<dbReference type="InterPro" id="IPR013096">
    <property type="entry name" value="Cupin_2"/>
</dbReference>
<accession>A0ABU3QAD9</accession>
<dbReference type="InterPro" id="IPR011051">
    <property type="entry name" value="RmlC_Cupin_sf"/>
</dbReference>
<comment type="caution">
    <text evidence="2">The sequence shown here is derived from an EMBL/GenBank/DDBJ whole genome shotgun (WGS) entry which is preliminary data.</text>
</comment>
<dbReference type="EMBL" id="JAVUPU010000008">
    <property type="protein sequence ID" value="MDT9600378.1"/>
    <property type="molecule type" value="Genomic_DNA"/>
</dbReference>
<dbReference type="InterPro" id="IPR014710">
    <property type="entry name" value="RmlC-like_jellyroll"/>
</dbReference>
<proteinExistence type="predicted"/>
<dbReference type="PANTHER" id="PTHR40112">
    <property type="entry name" value="H2HPP ISOMERASE"/>
    <property type="match status" value="1"/>
</dbReference>
<protein>
    <submittedName>
        <fullName evidence="2">Cupin domain-containing protein</fullName>
    </submittedName>
</protein>
<keyword evidence="3" id="KW-1185">Reference proteome</keyword>
<feature type="domain" description="Cupin type-2" evidence="1">
    <location>
        <begin position="39"/>
        <end position="101"/>
    </location>
</feature>
<reference evidence="2 3" key="1">
    <citation type="submission" date="2023-05" db="EMBL/GenBank/DDBJ databases">
        <authorList>
            <person name="Guo Y."/>
        </authorList>
    </citation>
    <scope>NUCLEOTIDE SEQUENCE [LARGE SCALE GENOMIC DNA]</scope>
    <source>
        <strain evidence="2 3">GR2756</strain>
    </source>
</reference>
<dbReference type="InterPro" id="IPR052535">
    <property type="entry name" value="Bacilysin_H2HPP_isomerase"/>
</dbReference>
<dbReference type="PANTHER" id="PTHR40112:SF1">
    <property type="entry name" value="H2HPP ISOMERASE"/>
    <property type="match status" value="1"/>
</dbReference>